<feature type="compositionally biased region" description="Low complexity" evidence="2">
    <location>
        <begin position="377"/>
        <end position="397"/>
    </location>
</feature>
<comment type="similarity">
    <text evidence="1">Belongs to the MEMO1 family.</text>
</comment>
<dbReference type="InterPro" id="IPR036071">
    <property type="entry name" value="AMMECR1_dom_sf"/>
</dbReference>
<dbReference type="NCBIfam" id="TIGR04335">
    <property type="entry name" value="AmmeMemoSam_A"/>
    <property type="match status" value="1"/>
</dbReference>
<accession>A0A261EYL8</accession>
<dbReference type="InterPro" id="IPR027623">
    <property type="entry name" value="AmmeMemoSam_A"/>
</dbReference>
<evidence type="ECO:0000313" key="5">
    <source>
        <dbReference type="Proteomes" id="UP000216454"/>
    </source>
</evidence>
<organism evidence="4 5">
    <name type="scientific">Pseudoscardovia suis</name>
    <dbReference type="NCBI Taxonomy" id="987063"/>
    <lineage>
        <taxon>Bacteria</taxon>
        <taxon>Bacillati</taxon>
        <taxon>Actinomycetota</taxon>
        <taxon>Actinomycetes</taxon>
        <taxon>Bifidobacteriales</taxon>
        <taxon>Bifidobacteriaceae</taxon>
        <taxon>Pseudoscardovia</taxon>
    </lineage>
</organism>
<proteinExistence type="inferred from homology"/>
<dbReference type="CDD" id="cd07361">
    <property type="entry name" value="MEMO_like"/>
    <property type="match status" value="1"/>
</dbReference>
<dbReference type="NCBIfam" id="TIGR04336">
    <property type="entry name" value="AmmeMemoSam_B"/>
    <property type="match status" value="1"/>
</dbReference>
<dbReference type="Pfam" id="PF01875">
    <property type="entry name" value="Memo"/>
    <property type="match status" value="1"/>
</dbReference>
<dbReference type="InterPro" id="IPR002737">
    <property type="entry name" value="MEMO1_fam"/>
</dbReference>
<protein>
    <submittedName>
        <fullName evidence="4">Dioxygenase</fullName>
    </submittedName>
</protein>
<dbReference type="SUPFAM" id="SSF143447">
    <property type="entry name" value="AMMECR1-like"/>
    <property type="match status" value="1"/>
</dbReference>
<keyword evidence="5" id="KW-1185">Reference proteome</keyword>
<evidence type="ECO:0000259" key="3">
    <source>
        <dbReference type="PROSITE" id="PS51112"/>
    </source>
</evidence>
<sequence length="565" mass="59966">MTFQHTDHSGHSNHSDSLNHSGLDDASAYVRPAAVAGAFYTASPKRLRQWVDDALAQAQAQVAHLSETGIISRGVPKAVIVPHAGHRYSGRTAALAFALLARGRGQIRRVVIAGPTHRVAVRGVACCNARAFETPLGSLTVDRDAERDAERRVPCMIVNDATHAQEHAVEVQLPFIQRALGGGVRIVPLNVGDCYPQEAGDVLRALWGGDETAIVISSDLSHYHPHEYARELDDATIADITGGAPAIRPRRACGAFPINGLLDVCDELGIRPVLLGRCTSGDEGGVPALADEPRGPMPDPDEAVVGYASFGVWTGGKSPAGAKNADSESSRGDTSALPADAGPVLLSIARRALEDALGIDSTDTATDAQPESHRANPAAQDSDASHPAASDSASAQSRAWLHTPGASFVTLTEDGRLRGCIGTLTPHQPLEADVAEHAVDAAFRDPRFPAVRPWEYPFLDVEVSVLGSPHTIDASSREAVERALTPGADGLILGDGRHRATYLPQVWEQLPNPHDFVGQLLLKAGLPRDYWSDEMTAQTYRVTAFHDSGTATDRDASGTDEVGRN</sequence>
<feature type="domain" description="AMMECR1" evidence="3">
    <location>
        <begin position="340"/>
        <end position="561"/>
    </location>
</feature>
<dbReference type="Pfam" id="PF01871">
    <property type="entry name" value="AMMECR1"/>
    <property type="match status" value="1"/>
</dbReference>
<dbReference type="AlphaFoldDB" id="A0A261EYL8"/>
<dbReference type="EMBL" id="MWWQ01000006">
    <property type="protein sequence ID" value="OZG51935.1"/>
    <property type="molecule type" value="Genomic_DNA"/>
</dbReference>
<feature type="region of interest" description="Disordered" evidence="2">
    <location>
        <begin position="362"/>
        <end position="397"/>
    </location>
</feature>
<name>A0A261EYL8_9BIFI</name>
<dbReference type="InterPro" id="IPR023473">
    <property type="entry name" value="AMMECR1"/>
</dbReference>
<dbReference type="Gene3D" id="3.30.1490.150">
    <property type="entry name" value="Hypothetical protein ph0010, domain 2"/>
    <property type="match status" value="1"/>
</dbReference>
<dbReference type="PROSITE" id="PS51112">
    <property type="entry name" value="AMMECR1"/>
    <property type="match status" value="1"/>
</dbReference>
<reference evidence="4 5" key="1">
    <citation type="journal article" date="2017" name="BMC Genomics">
        <title>Comparative genomic and phylogenomic analyses of the Bifidobacteriaceae family.</title>
        <authorList>
            <person name="Lugli G.A."/>
            <person name="Milani C."/>
            <person name="Turroni F."/>
            <person name="Duranti S."/>
            <person name="Mancabelli L."/>
            <person name="Mangifesta M."/>
            <person name="Ferrario C."/>
            <person name="Modesto M."/>
            <person name="Mattarelli P."/>
            <person name="Jiri K."/>
            <person name="van Sinderen D."/>
            <person name="Ventura M."/>
        </authorList>
    </citation>
    <scope>NUCLEOTIDE SEQUENCE [LARGE SCALE GENOMIC DNA]</scope>
    <source>
        <strain evidence="4 5">DSM 24744</strain>
    </source>
</reference>
<keyword evidence="4" id="KW-0560">Oxidoreductase</keyword>
<dbReference type="Proteomes" id="UP000216454">
    <property type="component" value="Unassembled WGS sequence"/>
</dbReference>
<evidence type="ECO:0000313" key="4">
    <source>
        <dbReference type="EMBL" id="OZG51935.1"/>
    </source>
</evidence>
<dbReference type="PANTHER" id="PTHR11060:SF0">
    <property type="entry name" value="PROTEIN MEMO1"/>
    <property type="match status" value="1"/>
</dbReference>
<dbReference type="OrthoDB" id="9785549at2"/>
<comment type="caution">
    <text evidence="4">The sequence shown here is derived from an EMBL/GenBank/DDBJ whole genome shotgun (WGS) entry which is preliminary data.</text>
</comment>
<dbReference type="InterPro" id="IPR027485">
    <property type="entry name" value="AMMECR1_N"/>
</dbReference>
<dbReference type="InterPro" id="IPR002733">
    <property type="entry name" value="AMMECR1_domain"/>
</dbReference>
<dbReference type="PANTHER" id="PTHR11060">
    <property type="entry name" value="PROTEIN MEMO1"/>
    <property type="match status" value="1"/>
</dbReference>
<dbReference type="GO" id="GO:0051213">
    <property type="term" value="F:dioxygenase activity"/>
    <property type="evidence" value="ECO:0007669"/>
    <property type="project" value="UniProtKB-KW"/>
</dbReference>
<evidence type="ECO:0000256" key="2">
    <source>
        <dbReference type="SAM" id="MobiDB-lite"/>
    </source>
</evidence>
<evidence type="ECO:0000256" key="1">
    <source>
        <dbReference type="ARBA" id="ARBA00006315"/>
    </source>
</evidence>
<dbReference type="NCBIfam" id="TIGR00296">
    <property type="entry name" value="TIGR00296 family protein"/>
    <property type="match status" value="1"/>
</dbReference>
<feature type="region of interest" description="Disordered" evidence="2">
    <location>
        <begin position="317"/>
        <end position="339"/>
    </location>
</feature>
<gene>
    <name evidence="4" type="ORF">PSSU_0718</name>
</gene>
<dbReference type="Gene3D" id="3.40.830.10">
    <property type="entry name" value="LigB-like"/>
    <property type="match status" value="1"/>
</dbReference>
<keyword evidence="4" id="KW-0223">Dioxygenase</keyword>
<dbReference type="RefSeq" id="WP_094691033.1">
    <property type="nucleotide sequence ID" value="NZ_MWWQ01000006.1"/>
</dbReference>
<dbReference type="Gene3D" id="3.30.700.20">
    <property type="entry name" value="Hypothetical protein ph0010, domain 1"/>
    <property type="match status" value="1"/>
</dbReference>